<comment type="similarity">
    <text evidence="1">Belongs to the DinB family.</text>
</comment>
<comment type="caution">
    <text evidence="3">The sequence shown here is derived from an EMBL/GenBank/DDBJ whole genome shotgun (WGS) entry which is preliminary data.</text>
</comment>
<keyword evidence="2" id="KW-0479">Metal-binding</keyword>
<dbReference type="PANTHER" id="PTHR39473:SF1">
    <property type="entry name" value="DINB-LIKE DOMAIN-CONTAINING PROTEIN"/>
    <property type="match status" value="1"/>
</dbReference>
<evidence type="ECO:0000313" key="3">
    <source>
        <dbReference type="EMBL" id="MDP5135716.1"/>
    </source>
</evidence>
<dbReference type="PANTHER" id="PTHR39473">
    <property type="match status" value="1"/>
</dbReference>
<dbReference type="Gene3D" id="1.20.120.450">
    <property type="entry name" value="dinb family like domain"/>
    <property type="match status" value="1"/>
</dbReference>
<dbReference type="Proteomes" id="UP001231109">
    <property type="component" value="Unassembled WGS sequence"/>
</dbReference>
<dbReference type="RefSeq" id="WP_305974823.1">
    <property type="nucleotide sequence ID" value="NZ_JAPJDY010000004.1"/>
</dbReference>
<sequence length="168" mass="18864">MYQHYLATLQQAEDFLFKLTPSQYIAAAADGGSSIGKHMRHILDHFFAIANSDGLVNYEQRQRGTALEADPALALAKLAQLKTWLKQLPQQQLTRSVMVRSDIGIGTQQLVNVESTLGRELMFACSHAIHHYAMLKQLYQQQTGQCLRAEFGLAPSTATFLRQQQCVR</sequence>
<dbReference type="EMBL" id="JAPJDZ010000012">
    <property type="protein sequence ID" value="MDP5135716.1"/>
    <property type="molecule type" value="Genomic_DNA"/>
</dbReference>
<name>A0ABT9HX53_9GAMM</name>
<dbReference type="InterPro" id="IPR034660">
    <property type="entry name" value="DinB/YfiT-like"/>
</dbReference>
<dbReference type="SUPFAM" id="SSF109854">
    <property type="entry name" value="DinB/YfiT-like putative metalloenzymes"/>
    <property type="match status" value="1"/>
</dbReference>
<evidence type="ECO:0008006" key="5">
    <source>
        <dbReference type="Google" id="ProtNLM"/>
    </source>
</evidence>
<protein>
    <recommendedName>
        <fullName evidence="5">DinB family protein</fullName>
    </recommendedName>
</protein>
<reference evidence="3 4" key="1">
    <citation type="submission" date="2022-11" db="EMBL/GenBank/DDBJ databases">
        <title>Viruses from the air-sea interface of a natural surface slick.</title>
        <authorList>
            <person name="Rahlff J."/>
            <person name="Holmfeldt K."/>
        </authorList>
    </citation>
    <scope>NUCLEOTIDE SEQUENCE [LARGE SCALE GENOMIC DNA]</scope>
    <source>
        <strain evidence="3 4">SMS4</strain>
    </source>
</reference>
<keyword evidence="4" id="KW-1185">Reference proteome</keyword>
<organism evidence="3 4">
    <name type="scientific">Rheinheimera baltica</name>
    <dbReference type="NCBI Taxonomy" id="67576"/>
    <lineage>
        <taxon>Bacteria</taxon>
        <taxon>Pseudomonadati</taxon>
        <taxon>Pseudomonadota</taxon>
        <taxon>Gammaproteobacteria</taxon>
        <taxon>Chromatiales</taxon>
        <taxon>Chromatiaceae</taxon>
        <taxon>Rheinheimera</taxon>
    </lineage>
</organism>
<evidence type="ECO:0000313" key="4">
    <source>
        <dbReference type="Proteomes" id="UP001231109"/>
    </source>
</evidence>
<accession>A0ABT9HX53</accession>
<evidence type="ECO:0000256" key="1">
    <source>
        <dbReference type="ARBA" id="ARBA00008635"/>
    </source>
</evidence>
<evidence type="ECO:0000256" key="2">
    <source>
        <dbReference type="ARBA" id="ARBA00022723"/>
    </source>
</evidence>
<gene>
    <name evidence="3" type="ORF">ORJ04_07120</name>
</gene>
<proteinExistence type="inferred from homology"/>
<dbReference type="Pfam" id="PF05163">
    <property type="entry name" value="DinB"/>
    <property type="match status" value="1"/>
</dbReference>
<dbReference type="InterPro" id="IPR007837">
    <property type="entry name" value="DinB"/>
</dbReference>